<sequence length="438" mass="48105">MENNLLDLARSYFNEQTFSHLAGQENLSNDEVRRGIDTVLPTLFLGFQRHSGGGLKNILDTLRSRFSGFNFSDVTRFSPPEQAVPQDGDNTRSVLSSLFGGSFDQIIPNTASFLGINTNSLIRLFSAGLPAVVGALTSNGQRWDTTSIEADLNNNRSNFLKALPAGLPLNMLSDDPTLGRVEPIVDPVRDVVVEDPIVPTTAHVDPRPTREPVQALPPAEERKKGAGLWWLLIPIILLLLWFFFGKGCNREDAALTDSTSVDTMITDTVVSTVPVTPADTIVRESIMVTLPNDVTINAYKGGIEDQLVQFLNSDYKTLSDEELKDRWFDFDNLNFELGTANILPESQVQLDNLVAILNAFPDAKVKVGGYTDKTGDEAINKKLSNDRAMAVKNAFDTKGVGDRVIATEGYGSQFAEFPAEAPESDRVKDRRVAISVRK</sequence>
<accession>A0A1H6C0K6</accession>
<dbReference type="PRINTS" id="PR01021">
    <property type="entry name" value="OMPADOMAIN"/>
</dbReference>
<evidence type="ECO:0000256" key="2">
    <source>
        <dbReference type="ARBA" id="ARBA00023136"/>
    </source>
</evidence>
<dbReference type="RefSeq" id="WP_103907511.1">
    <property type="nucleotide sequence ID" value="NZ_CP049246.1"/>
</dbReference>
<feature type="domain" description="OmpA-like" evidence="6">
    <location>
        <begin position="322"/>
        <end position="438"/>
    </location>
</feature>
<proteinExistence type="predicted"/>
<keyword evidence="5" id="KW-0812">Transmembrane</keyword>
<organism evidence="7 8">
    <name type="scientific">Sphingobacterium lactis</name>
    <dbReference type="NCBI Taxonomy" id="797291"/>
    <lineage>
        <taxon>Bacteria</taxon>
        <taxon>Pseudomonadati</taxon>
        <taxon>Bacteroidota</taxon>
        <taxon>Sphingobacteriia</taxon>
        <taxon>Sphingobacteriales</taxon>
        <taxon>Sphingobacteriaceae</taxon>
        <taxon>Sphingobacterium</taxon>
    </lineage>
</organism>
<keyword evidence="2 4" id="KW-0472">Membrane</keyword>
<protein>
    <recommendedName>
        <fullName evidence="6">OmpA-like domain-containing protein</fullName>
    </recommendedName>
</protein>
<dbReference type="InterPro" id="IPR036737">
    <property type="entry name" value="OmpA-like_sf"/>
</dbReference>
<feature type="transmembrane region" description="Helical" evidence="5">
    <location>
        <begin position="226"/>
        <end position="244"/>
    </location>
</feature>
<reference evidence="8" key="1">
    <citation type="submission" date="2016-10" db="EMBL/GenBank/DDBJ databases">
        <authorList>
            <person name="Varghese N."/>
            <person name="Submissions S."/>
        </authorList>
    </citation>
    <scope>NUCLEOTIDE SEQUENCE [LARGE SCALE GENOMIC DNA]</scope>
    <source>
        <strain evidence="8">DSM 22361</strain>
    </source>
</reference>
<dbReference type="OrthoDB" id="9782229at2"/>
<dbReference type="Proteomes" id="UP000236731">
    <property type="component" value="Unassembled WGS sequence"/>
</dbReference>
<dbReference type="InterPro" id="IPR009282">
    <property type="entry name" value="DUF937"/>
</dbReference>
<dbReference type="PANTHER" id="PTHR30329:SF21">
    <property type="entry name" value="LIPOPROTEIN YIAD-RELATED"/>
    <property type="match status" value="1"/>
</dbReference>
<evidence type="ECO:0000256" key="3">
    <source>
        <dbReference type="ARBA" id="ARBA00023237"/>
    </source>
</evidence>
<gene>
    <name evidence="7" type="ORF">SAMN05421877_112115</name>
</gene>
<dbReference type="GO" id="GO:0009279">
    <property type="term" value="C:cell outer membrane"/>
    <property type="evidence" value="ECO:0007669"/>
    <property type="project" value="UniProtKB-SubCell"/>
</dbReference>
<keyword evidence="8" id="KW-1185">Reference proteome</keyword>
<evidence type="ECO:0000313" key="8">
    <source>
        <dbReference type="Proteomes" id="UP000236731"/>
    </source>
</evidence>
<keyword evidence="5" id="KW-1133">Transmembrane helix</keyword>
<dbReference type="PANTHER" id="PTHR30329">
    <property type="entry name" value="STATOR ELEMENT OF FLAGELLAR MOTOR COMPLEX"/>
    <property type="match status" value="1"/>
</dbReference>
<dbReference type="EMBL" id="FNUT01000012">
    <property type="protein sequence ID" value="SEG66490.1"/>
    <property type="molecule type" value="Genomic_DNA"/>
</dbReference>
<dbReference type="Pfam" id="PF06078">
    <property type="entry name" value="DUF937"/>
    <property type="match status" value="1"/>
</dbReference>
<dbReference type="CDD" id="cd07185">
    <property type="entry name" value="OmpA_C-like"/>
    <property type="match status" value="1"/>
</dbReference>
<evidence type="ECO:0000259" key="6">
    <source>
        <dbReference type="PROSITE" id="PS51123"/>
    </source>
</evidence>
<evidence type="ECO:0000256" key="1">
    <source>
        <dbReference type="ARBA" id="ARBA00004442"/>
    </source>
</evidence>
<dbReference type="InterPro" id="IPR006664">
    <property type="entry name" value="OMP_bac"/>
</dbReference>
<name>A0A1H6C0K6_9SPHI</name>
<evidence type="ECO:0000256" key="5">
    <source>
        <dbReference type="SAM" id="Phobius"/>
    </source>
</evidence>
<evidence type="ECO:0000313" key="7">
    <source>
        <dbReference type="EMBL" id="SEG66490.1"/>
    </source>
</evidence>
<evidence type="ECO:0000256" key="4">
    <source>
        <dbReference type="PROSITE-ProRule" id="PRU00473"/>
    </source>
</evidence>
<dbReference type="Pfam" id="PF00691">
    <property type="entry name" value="OmpA"/>
    <property type="match status" value="1"/>
</dbReference>
<dbReference type="PROSITE" id="PS51123">
    <property type="entry name" value="OMPA_2"/>
    <property type="match status" value="1"/>
</dbReference>
<dbReference type="AlphaFoldDB" id="A0A1H6C0K6"/>
<keyword evidence="3" id="KW-0998">Cell outer membrane</keyword>
<dbReference type="InterPro" id="IPR050330">
    <property type="entry name" value="Bact_OuterMem_StrucFunc"/>
</dbReference>
<dbReference type="Gene3D" id="3.30.1330.60">
    <property type="entry name" value="OmpA-like domain"/>
    <property type="match status" value="1"/>
</dbReference>
<dbReference type="SUPFAM" id="SSF103088">
    <property type="entry name" value="OmpA-like"/>
    <property type="match status" value="1"/>
</dbReference>
<dbReference type="InterPro" id="IPR006665">
    <property type="entry name" value="OmpA-like"/>
</dbReference>
<comment type="subcellular location">
    <subcellularLocation>
        <location evidence="1">Cell outer membrane</location>
    </subcellularLocation>
</comment>